<organism evidence="1 2">
    <name type="scientific">Melia azedarach</name>
    <name type="common">Chinaberry tree</name>
    <dbReference type="NCBI Taxonomy" id="155640"/>
    <lineage>
        <taxon>Eukaryota</taxon>
        <taxon>Viridiplantae</taxon>
        <taxon>Streptophyta</taxon>
        <taxon>Embryophyta</taxon>
        <taxon>Tracheophyta</taxon>
        <taxon>Spermatophyta</taxon>
        <taxon>Magnoliopsida</taxon>
        <taxon>eudicotyledons</taxon>
        <taxon>Gunneridae</taxon>
        <taxon>Pentapetalae</taxon>
        <taxon>rosids</taxon>
        <taxon>malvids</taxon>
        <taxon>Sapindales</taxon>
        <taxon>Meliaceae</taxon>
        <taxon>Melia</taxon>
    </lineage>
</organism>
<keyword evidence="2" id="KW-1185">Reference proteome</keyword>
<comment type="caution">
    <text evidence="1">The sequence shown here is derived from an EMBL/GenBank/DDBJ whole genome shotgun (WGS) entry which is preliminary data.</text>
</comment>
<evidence type="ECO:0000313" key="1">
    <source>
        <dbReference type="EMBL" id="KAJ4723193.1"/>
    </source>
</evidence>
<evidence type="ECO:0000313" key="2">
    <source>
        <dbReference type="Proteomes" id="UP001164539"/>
    </source>
</evidence>
<dbReference type="EMBL" id="CM051396">
    <property type="protein sequence ID" value="KAJ4723193.1"/>
    <property type="molecule type" value="Genomic_DNA"/>
</dbReference>
<gene>
    <name evidence="1" type="ORF">OWV82_006592</name>
</gene>
<name>A0ACC1YJA6_MELAZ</name>
<proteinExistence type="predicted"/>
<sequence>MHPKNPQHPNIVKTSPFQMETKSGLQHIRTKHTRSTSREDGDPRRTHNTERAVRQNIGSDSDHRIEHLSPQANVGGKGSAMSAPSSERKGSTERISGNNLAPSIPGRSRLRSVNQGSETPDHETAVPKFGDWDESDPKSADGFTHVFNKVREEKLNGQANVAPVKAFQNSYPKAQKQHENEMSKRCCCFPWMHRKYLK</sequence>
<accession>A0ACC1YJA6</accession>
<dbReference type="Proteomes" id="UP001164539">
    <property type="component" value="Chromosome 3"/>
</dbReference>
<protein>
    <submittedName>
        <fullName evidence="1">RPM1-interacting protein 4-like</fullName>
    </submittedName>
</protein>
<reference evidence="1 2" key="1">
    <citation type="journal article" date="2023" name="Science">
        <title>Complex scaffold remodeling in plant triterpene biosynthesis.</title>
        <authorList>
            <person name="De La Pena R."/>
            <person name="Hodgson H."/>
            <person name="Liu J.C."/>
            <person name="Stephenson M.J."/>
            <person name="Martin A.C."/>
            <person name="Owen C."/>
            <person name="Harkess A."/>
            <person name="Leebens-Mack J."/>
            <person name="Jimenez L.E."/>
            <person name="Osbourn A."/>
            <person name="Sattely E.S."/>
        </authorList>
    </citation>
    <scope>NUCLEOTIDE SEQUENCE [LARGE SCALE GENOMIC DNA]</scope>
    <source>
        <strain evidence="2">cv. JPN11</strain>
        <tissue evidence="1">Leaf</tissue>
    </source>
</reference>